<dbReference type="InterPro" id="IPR010909">
    <property type="entry name" value="PLAC"/>
</dbReference>
<dbReference type="PANTHER" id="PTHR42884">
    <property type="entry name" value="PROPROTEIN CONVERTASE SUBTILISIN/KEXIN-RELATED"/>
    <property type="match status" value="1"/>
</dbReference>
<dbReference type="PROSITE" id="PS50900">
    <property type="entry name" value="PLAC"/>
    <property type="match status" value="1"/>
</dbReference>
<accession>A0A3Q2UDZ3</accession>
<dbReference type="GeneTree" id="ENSGT00940000155770"/>
<dbReference type="FunFam" id="2.10.220.10:FF:000046">
    <property type="entry name" value="Proprotein convertase subtilisin/kexin type 5b"/>
    <property type="match status" value="1"/>
</dbReference>
<reference evidence="7" key="2">
    <citation type="submission" date="2025-09" db="UniProtKB">
        <authorList>
            <consortium name="Ensembl"/>
        </authorList>
    </citation>
    <scope>IDENTIFICATION</scope>
</reference>
<name>A0A3Q2UDZ3_FUNHE</name>
<dbReference type="CDD" id="cd00064">
    <property type="entry name" value="FU"/>
    <property type="match status" value="2"/>
</dbReference>
<dbReference type="AlphaFoldDB" id="A0A3Q2UDZ3"/>
<evidence type="ECO:0000256" key="3">
    <source>
        <dbReference type="ARBA" id="ARBA00022801"/>
    </source>
</evidence>
<dbReference type="InterPro" id="IPR009030">
    <property type="entry name" value="Growth_fac_rcpt_cys_sf"/>
</dbReference>
<dbReference type="GO" id="GO:0016486">
    <property type="term" value="P:peptide hormone processing"/>
    <property type="evidence" value="ECO:0007669"/>
    <property type="project" value="TreeGrafter"/>
</dbReference>
<feature type="domain" description="4Fe-4S ferredoxin-type" evidence="6">
    <location>
        <begin position="1"/>
        <end position="28"/>
    </location>
</feature>
<keyword evidence="3" id="KW-0378">Hydrolase</keyword>
<feature type="domain" description="PLAC" evidence="5">
    <location>
        <begin position="164"/>
        <end position="205"/>
    </location>
</feature>
<keyword evidence="8" id="KW-1185">Reference proteome</keyword>
<dbReference type="GO" id="GO:0005802">
    <property type="term" value="C:trans-Golgi network"/>
    <property type="evidence" value="ECO:0007669"/>
    <property type="project" value="TreeGrafter"/>
</dbReference>
<evidence type="ECO:0000313" key="8">
    <source>
        <dbReference type="Proteomes" id="UP000265000"/>
    </source>
</evidence>
<dbReference type="Pfam" id="PF08686">
    <property type="entry name" value="PLAC"/>
    <property type="match status" value="1"/>
</dbReference>
<dbReference type="InterPro" id="IPR017896">
    <property type="entry name" value="4Fe4S_Fe-S-bd"/>
</dbReference>
<dbReference type="InterPro" id="IPR006212">
    <property type="entry name" value="Furin_repeat"/>
</dbReference>
<dbReference type="STRING" id="8078.ENSFHEP00000028525"/>
<dbReference type="Ensembl" id="ENSFHET00000018261.1">
    <property type="protein sequence ID" value="ENSFHEP00000028525.1"/>
    <property type="gene ID" value="ENSFHEG00000012716.1"/>
</dbReference>
<dbReference type="Gene3D" id="2.10.220.10">
    <property type="entry name" value="Hormone Receptor, Insulin-like Growth Factor Receptor 1, Chain A, domain 2"/>
    <property type="match status" value="2"/>
</dbReference>
<dbReference type="SMART" id="SM00261">
    <property type="entry name" value="FU"/>
    <property type="match status" value="2"/>
</dbReference>
<evidence type="ECO:0000256" key="1">
    <source>
        <dbReference type="ARBA" id="ARBA00022670"/>
    </source>
</evidence>
<dbReference type="Proteomes" id="UP000265000">
    <property type="component" value="Unplaced"/>
</dbReference>
<proteinExistence type="predicted"/>
<dbReference type="GO" id="GO:0000139">
    <property type="term" value="C:Golgi membrane"/>
    <property type="evidence" value="ECO:0007669"/>
    <property type="project" value="TreeGrafter"/>
</dbReference>
<organism evidence="7 8">
    <name type="scientific">Fundulus heteroclitus</name>
    <name type="common">Killifish</name>
    <name type="synonym">Mummichog</name>
    <dbReference type="NCBI Taxonomy" id="8078"/>
    <lineage>
        <taxon>Eukaryota</taxon>
        <taxon>Metazoa</taxon>
        <taxon>Chordata</taxon>
        <taxon>Craniata</taxon>
        <taxon>Vertebrata</taxon>
        <taxon>Euteleostomi</taxon>
        <taxon>Actinopterygii</taxon>
        <taxon>Neopterygii</taxon>
        <taxon>Teleostei</taxon>
        <taxon>Neoteleostei</taxon>
        <taxon>Acanthomorphata</taxon>
        <taxon>Ovalentaria</taxon>
        <taxon>Atherinomorphae</taxon>
        <taxon>Cyprinodontiformes</taxon>
        <taxon>Fundulidae</taxon>
        <taxon>Fundulus</taxon>
    </lineage>
</organism>
<reference evidence="7" key="1">
    <citation type="submission" date="2025-08" db="UniProtKB">
        <authorList>
            <consortium name="Ensembl"/>
        </authorList>
    </citation>
    <scope>IDENTIFICATION</scope>
</reference>
<keyword evidence="4" id="KW-0720">Serine protease</keyword>
<dbReference type="PROSITE" id="PS51379">
    <property type="entry name" value="4FE4S_FER_2"/>
    <property type="match status" value="1"/>
</dbReference>
<dbReference type="PANTHER" id="PTHR42884:SF7">
    <property type="entry name" value="PROPROTEIN CONVERTASE SUBTILISIN_KEXIN TYPE 5"/>
    <property type="match status" value="1"/>
</dbReference>
<evidence type="ECO:0000256" key="2">
    <source>
        <dbReference type="ARBA" id="ARBA00022729"/>
    </source>
</evidence>
<evidence type="ECO:0000259" key="5">
    <source>
        <dbReference type="PROSITE" id="PS50900"/>
    </source>
</evidence>
<keyword evidence="1" id="KW-0645">Protease</keyword>
<dbReference type="GO" id="GO:0004252">
    <property type="term" value="F:serine-type endopeptidase activity"/>
    <property type="evidence" value="ECO:0007669"/>
    <property type="project" value="TreeGrafter"/>
</dbReference>
<evidence type="ECO:0000256" key="4">
    <source>
        <dbReference type="ARBA" id="ARBA00022825"/>
    </source>
</evidence>
<keyword evidence="2" id="KW-0732">Signal</keyword>
<dbReference type="SUPFAM" id="SSF57184">
    <property type="entry name" value="Growth factor receptor domain"/>
    <property type="match status" value="2"/>
</dbReference>
<protein>
    <recommendedName>
        <fullName evidence="9">PLAC domain-containing protein</fullName>
    </recommendedName>
</protein>
<evidence type="ECO:0000313" key="7">
    <source>
        <dbReference type="Ensembl" id="ENSFHEP00000028525.1"/>
    </source>
</evidence>
<evidence type="ECO:0000259" key="6">
    <source>
        <dbReference type="PROSITE" id="PS51379"/>
    </source>
</evidence>
<sequence length="205" mass="22593">FNKLLCSSCIHQMCVSECPSGFFRDDRKRCKKCSSVCETCVGSRSDQCITCRPGYHLIEGSNTCAANCADGFYLDSGTPLSSGLTNELARDGHKCQMTCNPGTYFNGHRRTCEPCHRACATCAGTGIEACIKCAEGYLLEDWRCVSTCSPGYYLSEQRSDVGEVQRTSNEESWAEGGFCVLVKKNNLCQRRVLQQLCCRTCSQKG</sequence>
<evidence type="ECO:0008006" key="9">
    <source>
        <dbReference type="Google" id="ProtNLM"/>
    </source>
</evidence>